<reference evidence="2" key="1">
    <citation type="submission" date="2025-08" db="UniProtKB">
        <authorList>
            <consortium name="RefSeq"/>
        </authorList>
    </citation>
    <scope>IDENTIFICATION</scope>
</reference>
<dbReference type="KEGG" id="nnu:104586978"/>
<organism evidence="1 2">
    <name type="scientific">Nelumbo nucifera</name>
    <name type="common">Sacred lotus</name>
    <dbReference type="NCBI Taxonomy" id="4432"/>
    <lineage>
        <taxon>Eukaryota</taxon>
        <taxon>Viridiplantae</taxon>
        <taxon>Streptophyta</taxon>
        <taxon>Embryophyta</taxon>
        <taxon>Tracheophyta</taxon>
        <taxon>Spermatophyta</taxon>
        <taxon>Magnoliopsida</taxon>
        <taxon>Proteales</taxon>
        <taxon>Nelumbonaceae</taxon>
        <taxon>Nelumbo</taxon>
    </lineage>
</organism>
<proteinExistence type="predicted"/>
<evidence type="ECO:0000313" key="1">
    <source>
        <dbReference type="Proteomes" id="UP000189703"/>
    </source>
</evidence>
<dbReference type="OrthoDB" id="1939140at2759"/>
<dbReference type="PANTHER" id="PTHR36760">
    <property type="entry name" value="ACIDIC LEUCINE-RICH NUCLEAR PHOSPHOPROTEIN 32 FAMILY B PROTEIN"/>
    <property type="match status" value="1"/>
</dbReference>
<dbReference type="FunCoup" id="A0A1U7YRA7">
    <property type="interactions" value="272"/>
</dbReference>
<dbReference type="PANTHER" id="PTHR36760:SF1">
    <property type="entry name" value="ACIDIC LEUCINE-RICH NUCLEAR PHOSPHOPROTEIN 32 FAMILY B PROTEIN"/>
    <property type="match status" value="1"/>
</dbReference>
<dbReference type="GeneID" id="104586978"/>
<accession>A0A1U7YRA7</accession>
<sequence>MSELCFSSSTNTNFYSLLLSDFIFFCSFILSHPLYFSYFIFFFPYLLKLFSFLSPLFITTFLLLLAFLTISPGFTDQGSTLEASGSKVGLLISSYHKVLDTLRSRLDNNGDEFHLFEELEAFIVVFDTTFFKVGEYPIENSETKIEETCSQAHETQVINPSGHQAFGSSLSEVLNYNVEENPLKVIWEKSKGNCLKVEGLLQETVVEDKRAEPPDTVLNKVKESQNNSPIGTGPEALSCKASENPVKVINSDNGGEYHSKEFSSPLVPNLGSFGSMRKEKEWSRTLACKLYEERQNVDEEEGMDLLWEAYEADSGKAQVKNRDKKEKKEKKEKKCGVVYDEDEEDEEDMEEQLCCLQALRFSTGKMNLGMGRTNFVRISKALKGIGWLHHVSRHGKKG</sequence>
<dbReference type="RefSeq" id="XP_010242693.1">
    <property type="nucleotide sequence ID" value="XM_010244391.1"/>
</dbReference>
<name>A0A1U7YRA7_NELNU</name>
<dbReference type="AlphaFoldDB" id="A0A1U7YRA7"/>
<protein>
    <submittedName>
        <fullName evidence="2">Uncharacterized protein LOC104586978</fullName>
    </submittedName>
</protein>
<gene>
    <name evidence="2" type="primary">LOC104586978</name>
</gene>
<dbReference type="OMA" id="LLWETHE"/>
<keyword evidence="1" id="KW-1185">Reference proteome</keyword>
<dbReference type="eggNOG" id="ENOG502RTE2">
    <property type="taxonomic scope" value="Eukaryota"/>
</dbReference>
<dbReference type="Proteomes" id="UP000189703">
    <property type="component" value="Unplaced"/>
</dbReference>
<evidence type="ECO:0000313" key="2">
    <source>
        <dbReference type="RefSeq" id="XP_010242693.1"/>
    </source>
</evidence>